<dbReference type="PANTHER" id="PTHR43790:SF3">
    <property type="entry name" value="D-ALLOSE IMPORT ATP-BINDING PROTEIN ALSA-RELATED"/>
    <property type="match status" value="1"/>
</dbReference>
<dbReference type="InterPro" id="IPR003439">
    <property type="entry name" value="ABC_transporter-like_ATP-bd"/>
</dbReference>
<sequence>MTAGGTAPRLAISGVSHSFFGVPVNKDISLEIAPGEVLGLVGENGAGKSTLMNIVGGVLRPDAGELRVDGERYEPHSPAEARRFGIAHVHQELNLFAPLSVADNMFLTGYPRRFGVFTDKRAARARAAEALGLMDLPFSPSTLVEDLSPGQRQMLEISKAAVGSPKLVILDEPTTSLTSRETARLFELIGTLTAAGTSVIYVSHILEDIKRLSDRIAIMRDGALVDVQPEEDLTVGDVITLMVGRTLDDRFPARSGGPTETPVLEVRDLSAKGVVDGIDLTAHAGEVVGLFGLMGAGRTELARMVYGLDPADRGSVTVDGEDLSRHSTKGRIARGLAFVTEDRRGEGLLMDFPVLTNAALPSLKRWAGNVLGPIKRRVAARDVAEVTSSLRLKSADLDRSPVRSLSGGNQQKVVIAKWLLTKPRVFMLDEPTRGVDVGAQYEVYRTTLELADAGTAVLVISSELPELIGICDRILVMRMGRLVGSFDRGAFDARRILGAAFGESAAEVPPPADPSTDTASADALPDQETAR</sequence>
<evidence type="ECO:0000313" key="11">
    <source>
        <dbReference type="Proteomes" id="UP000192775"/>
    </source>
</evidence>
<evidence type="ECO:0000256" key="7">
    <source>
        <dbReference type="ARBA" id="ARBA00022967"/>
    </source>
</evidence>
<dbReference type="KEGG" id="cphy:B5808_01920"/>
<dbReference type="Proteomes" id="UP000192775">
    <property type="component" value="Chromosome"/>
</dbReference>
<keyword evidence="8" id="KW-0472">Membrane</keyword>
<keyword evidence="1" id="KW-0813">Transport</keyword>
<dbReference type="PANTHER" id="PTHR43790">
    <property type="entry name" value="CARBOHYDRATE TRANSPORT ATP-BINDING PROTEIN MG119-RELATED"/>
    <property type="match status" value="1"/>
</dbReference>
<keyword evidence="4" id="KW-0677">Repeat</keyword>
<dbReference type="PROSITE" id="PS50893">
    <property type="entry name" value="ABC_TRANSPORTER_2"/>
    <property type="match status" value="2"/>
</dbReference>
<evidence type="ECO:0000256" key="6">
    <source>
        <dbReference type="ARBA" id="ARBA00022840"/>
    </source>
</evidence>
<evidence type="ECO:0000256" key="2">
    <source>
        <dbReference type="ARBA" id="ARBA00022475"/>
    </source>
</evidence>
<dbReference type="STRING" id="1619308.B5808_01920"/>
<accession>A0A1X9LFZ0</accession>
<keyword evidence="11" id="KW-1185">Reference proteome</keyword>
<dbReference type="InterPro" id="IPR050107">
    <property type="entry name" value="ABC_carbohydrate_import_ATPase"/>
</dbReference>
<evidence type="ECO:0000256" key="5">
    <source>
        <dbReference type="ARBA" id="ARBA00022741"/>
    </source>
</evidence>
<dbReference type="AlphaFoldDB" id="A0A1X9LFZ0"/>
<dbReference type="Pfam" id="PF00005">
    <property type="entry name" value="ABC_tran"/>
    <property type="match status" value="2"/>
</dbReference>
<dbReference type="EMBL" id="CP020715">
    <property type="protein sequence ID" value="ARJ04115.1"/>
    <property type="molecule type" value="Genomic_DNA"/>
</dbReference>
<feature type="compositionally biased region" description="Low complexity" evidence="9">
    <location>
        <begin position="514"/>
        <end position="523"/>
    </location>
</feature>
<protein>
    <submittedName>
        <fullName evidence="10">Uncharacterized protein</fullName>
    </submittedName>
</protein>
<keyword evidence="6" id="KW-0067">ATP-binding</keyword>
<dbReference type="PROSITE" id="PS00211">
    <property type="entry name" value="ABC_TRANSPORTER_1"/>
    <property type="match status" value="2"/>
</dbReference>
<proteinExistence type="predicted"/>
<evidence type="ECO:0000256" key="9">
    <source>
        <dbReference type="SAM" id="MobiDB-lite"/>
    </source>
</evidence>
<organism evidence="10 11">
    <name type="scientific">Cnuibacter physcomitrellae</name>
    <dbReference type="NCBI Taxonomy" id="1619308"/>
    <lineage>
        <taxon>Bacteria</taxon>
        <taxon>Bacillati</taxon>
        <taxon>Actinomycetota</taxon>
        <taxon>Actinomycetes</taxon>
        <taxon>Micrococcales</taxon>
        <taxon>Microbacteriaceae</taxon>
        <taxon>Cnuibacter</taxon>
    </lineage>
</organism>
<keyword evidence="7" id="KW-1278">Translocase</keyword>
<dbReference type="SMART" id="SM00382">
    <property type="entry name" value="AAA"/>
    <property type="match status" value="2"/>
</dbReference>
<feature type="region of interest" description="Disordered" evidence="9">
    <location>
        <begin position="505"/>
        <end position="531"/>
    </location>
</feature>
<dbReference type="CDD" id="cd03216">
    <property type="entry name" value="ABC_Carb_Monos_I"/>
    <property type="match status" value="1"/>
</dbReference>
<keyword evidence="2" id="KW-1003">Cell membrane</keyword>
<dbReference type="GO" id="GO:0016887">
    <property type="term" value="F:ATP hydrolysis activity"/>
    <property type="evidence" value="ECO:0007669"/>
    <property type="project" value="InterPro"/>
</dbReference>
<evidence type="ECO:0000256" key="4">
    <source>
        <dbReference type="ARBA" id="ARBA00022737"/>
    </source>
</evidence>
<dbReference type="SUPFAM" id="SSF52540">
    <property type="entry name" value="P-loop containing nucleoside triphosphate hydrolases"/>
    <property type="match status" value="2"/>
</dbReference>
<evidence type="ECO:0000256" key="1">
    <source>
        <dbReference type="ARBA" id="ARBA00022448"/>
    </source>
</evidence>
<dbReference type="CDD" id="cd03215">
    <property type="entry name" value="ABC_Carb_Monos_II"/>
    <property type="match status" value="1"/>
</dbReference>
<dbReference type="RefSeq" id="WP_085017942.1">
    <property type="nucleotide sequence ID" value="NZ_BMHD01000001.1"/>
</dbReference>
<evidence type="ECO:0000313" key="10">
    <source>
        <dbReference type="EMBL" id="ARJ04115.1"/>
    </source>
</evidence>
<keyword evidence="3" id="KW-0762">Sugar transport</keyword>
<dbReference type="InterPro" id="IPR017871">
    <property type="entry name" value="ABC_transporter-like_CS"/>
</dbReference>
<dbReference type="Gene3D" id="3.40.50.300">
    <property type="entry name" value="P-loop containing nucleotide triphosphate hydrolases"/>
    <property type="match status" value="2"/>
</dbReference>
<reference evidence="10 11" key="1">
    <citation type="submission" date="2017-04" db="EMBL/GenBank/DDBJ databases">
        <authorList>
            <person name="Afonso C.L."/>
            <person name="Miller P.J."/>
            <person name="Scott M.A."/>
            <person name="Spackman E."/>
            <person name="Goraichik I."/>
            <person name="Dimitrov K.M."/>
            <person name="Suarez D.L."/>
            <person name="Swayne D.E."/>
        </authorList>
    </citation>
    <scope>NUCLEOTIDE SEQUENCE [LARGE SCALE GENOMIC DNA]</scope>
    <source>
        <strain evidence="11">XA(T)</strain>
    </source>
</reference>
<dbReference type="InterPro" id="IPR003593">
    <property type="entry name" value="AAA+_ATPase"/>
</dbReference>
<dbReference type="GO" id="GO:0005524">
    <property type="term" value="F:ATP binding"/>
    <property type="evidence" value="ECO:0007669"/>
    <property type="project" value="UniProtKB-KW"/>
</dbReference>
<dbReference type="InterPro" id="IPR027417">
    <property type="entry name" value="P-loop_NTPase"/>
</dbReference>
<name>A0A1X9LFZ0_9MICO</name>
<evidence type="ECO:0000256" key="8">
    <source>
        <dbReference type="ARBA" id="ARBA00023136"/>
    </source>
</evidence>
<gene>
    <name evidence="10" type="ORF">B5808_01920</name>
</gene>
<evidence type="ECO:0000256" key="3">
    <source>
        <dbReference type="ARBA" id="ARBA00022597"/>
    </source>
</evidence>
<keyword evidence="5" id="KW-0547">Nucleotide-binding</keyword>